<dbReference type="Gene3D" id="3.40.50.2300">
    <property type="match status" value="1"/>
</dbReference>
<feature type="domain" description="Response regulatory" evidence="2">
    <location>
        <begin position="5"/>
        <end position="120"/>
    </location>
</feature>
<dbReference type="Gene3D" id="2.40.50.1020">
    <property type="entry name" value="LytTr DNA-binding domain"/>
    <property type="match status" value="1"/>
</dbReference>
<dbReference type="STRING" id="1774273.LPB03_08285"/>
<keyword evidence="1" id="KW-0597">Phosphoprotein</keyword>
<dbReference type="KEGG" id="pob:LPB03_08285"/>
<evidence type="ECO:0000259" key="3">
    <source>
        <dbReference type="PROSITE" id="PS50930"/>
    </source>
</evidence>
<feature type="modified residue" description="4-aspartylphosphate" evidence="1">
    <location>
        <position position="55"/>
    </location>
</feature>
<protein>
    <submittedName>
        <fullName evidence="4">LytR family transcriptional regulator</fullName>
    </submittedName>
</protein>
<dbReference type="InterPro" id="IPR011006">
    <property type="entry name" value="CheY-like_superfamily"/>
</dbReference>
<feature type="domain" description="HTH LytTR-type" evidence="3">
    <location>
        <begin position="141"/>
        <end position="211"/>
    </location>
</feature>
<dbReference type="PANTHER" id="PTHR37299">
    <property type="entry name" value="TRANSCRIPTIONAL REGULATOR-RELATED"/>
    <property type="match status" value="1"/>
</dbReference>
<dbReference type="OrthoDB" id="2962330at2"/>
<evidence type="ECO:0000256" key="1">
    <source>
        <dbReference type="PROSITE-ProRule" id="PRU00169"/>
    </source>
</evidence>
<comment type="caution">
    <text evidence="4">The sequence shown here is derived from an EMBL/GenBank/DDBJ whole genome shotgun (WGS) entry which is preliminary data.</text>
</comment>
<dbReference type="PANTHER" id="PTHR37299:SF1">
    <property type="entry name" value="STAGE 0 SPORULATION PROTEIN A HOMOLOG"/>
    <property type="match status" value="1"/>
</dbReference>
<evidence type="ECO:0000313" key="5">
    <source>
        <dbReference type="Proteomes" id="UP000092584"/>
    </source>
</evidence>
<evidence type="ECO:0000313" key="4">
    <source>
        <dbReference type="EMBL" id="OBY66153.1"/>
    </source>
</evidence>
<dbReference type="Pfam" id="PF04397">
    <property type="entry name" value="LytTR"/>
    <property type="match status" value="1"/>
</dbReference>
<evidence type="ECO:0000259" key="2">
    <source>
        <dbReference type="PROSITE" id="PS50110"/>
    </source>
</evidence>
<dbReference type="InterPro" id="IPR001789">
    <property type="entry name" value="Sig_transdc_resp-reg_receiver"/>
</dbReference>
<proteinExistence type="predicted"/>
<dbReference type="SMART" id="SM00448">
    <property type="entry name" value="REC"/>
    <property type="match status" value="1"/>
</dbReference>
<reference evidence="5" key="1">
    <citation type="submission" date="2016-02" db="EMBL/GenBank/DDBJ databases">
        <authorList>
            <person name="Shin S.-K."/>
            <person name="Yi H."/>
            <person name="Kim E."/>
        </authorList>
    </citation>
    <scope>NUCLEOTIDE SEQUENCE [LARGE SCALE GENOMIC DNA]</scope>
    <source>
        <strain evidence="5">LPB0003</strain>
    </source>
</reference>
<accession>A0A1B8U2Q0</accession>
<organism evidence="4 5">
    <name type="scientific">Polaribacter vadi</name>
    <dbReference type="NCBI Taxonomy" id="1774273"/>
    <lineage>
        <taxon>Bacteria</taxon>
        <taxon>Pseudomonadati</taxon>
        <taxon>Bacteroidota</taxon>
        <taxon>Flavobacteriia</taxon>
        <taxon>Flavobacteriales</taxon>
        <taxon>Flavobacteriaceae</taxon>
    </lineage>
</organism>
<dbReference type="GO" id="GO:0000156">
    <property type="term" value="F:phosphorelay response regulator activity"/>
    <property type="evidence" value="ECO:0007669"/>
    <property type="project" value="InterPro"/>
</dbReference>
<sequence length="240" mass="27539">MKKTKILVVEDEILIADNICKTLKNLGYETLEPAINYTEAMLTIKKEQPDFAILDINLSGKKTGIHIAQQIRSLYNFPFVFLTANSDLATLNLAKEVLPNGYLIKPFSKEELFTSIEIALHNFSKEKTKDNQEEVEHKNALFIKDKGNYTKIIFDDILYLKSAHVYTEIFKTNKQKLVIRGSLNDILSKLNKNFVRIHRSFIINVKHLEQITSSTVKIKDVLLPVGKKYNKDLVNTINLL</sequence>
<dbReference type="Proteomes" id="UP000092584">
    <property type="component" value="Unassembled WGS sequence"/>
</dbReference>
<dbReference type="EMBL" id="LSFM01000003">
    <property type="protein sequence ID" value="OBY66153.1"/>
    <property type="molecule type" value="Genomic_DNA"/>
</dbReference>
<dbReference type="InterPro" id="IPR046947">
    <property type="entry name" value="LytR-like"/>
</dbReference>
<dbReference type="InterPro" id="IPR007492">
    <property type="entry name" value="LytTR_DNA-bd_dom"/>
</dbReference>
<keyword evidence="5" id="KW-1185">Reference proteome</keyword>
<dbReference type="AlphaFoldDB" id="A0A1B8U2Q0"/>
<dbReference type="PROSITE" id="PS50930">
    <property type="entry name" value="HTH_LYTTR"/>
    <property type="match status" value="1"/>
</dbReference>
<gene>
    <name evidence="4" type="ORF">LPB3_01670</name>
</gene>
<dbReference type="PROSITE" id="PS50110">
    <property type="entry name" value="RESPONSE_REGULATORY"/>
    <property type="match status" value="1"/>
</dbReference>
<dbReference type="RefSeq" id="WP_065317865.1">
    <property type="nucleotide sequence ID" value="NZ_CP017477.1"/>
</dbReference>
<dbReference type="SMART" id="SM00850">
    <property type="entry name" value="LytTR"/>
    <property type="match status" value="1"/>
</dbReference>
<dbReference type="CDD" id="cd17534">
    <property type="entry name" value="REC_DC-like"/>
    <property type="match status" value="1"/>
</dbReference>
<dbReference type="GO" id="GO:0003677">
    <property type="term" value="F:DNA binding"/>
    <property type="evidence" value="ECO:0007669"/>
    <property type="project" value="InterPro"/>
</dbReference>
<dbReference type="Pfam" id="PF00072">
    <property type="entry name" value="Response_reg"/>
    <property type="match status" value="1"/>
</dbReference>
<dbReference type="SUPFAM" id="SSF52172">
    <property type="entry name" value="CheY-like"/>
    <property type="match status" value="1"/>
</dbReference>
<name>A0A1B8U2Q0_9FLAO</name>